<evidence type="ECO:0000313" key="1">
    <source>
        <dbReference type="EMBL" id="TVP40714.1"/>
    </source>
</evidence>
<reference evidence="1 2" key="1">
    <citation type="journal article" date="2019" name="Front. Microbiol.">
        <title>Ammonia Oxidation by the Arctic Terrestrial Thaumarchaeote Candidatus Nitrosocosmicus arcticus Is Stimulated by Increasing Temperatures.</title>
        <authorList>
            <person name="Alves R.J.E."/>
            <person name="Kerou M."/>
            <person name="Zappe A."/>
            <person name="Bittner R."/>
            <person name="Abby S.S."/>
            <person name="Schmidt H.A."/>
            <person name="Pfeifer K."/>
            <person name="Schleper C."/>
        </authorList>
    </citation>
    <scope>NUCLEOTIDE SEQUENCE [LARGE SCALE GENOMIC DNA]</scope>
    <source>
        <strain evidence="1 2">Kfb</strain>
    </source>
</reference>
<dbReference type="EMBL" id="VOAH01000006">
    <property type="protein sequence ID" value="TVP40714.1"/>
    <property type="molecule type" value="Genomic_DNA"/>
</dbReference>
<organism evidence="1 2">
    <name type="scientific">Candidatus Nitrosocosmicus arcticus</name>
    <dbReference type="NCBI Taxonomy" id="2035267"/>
    <lineage>
        <taxon>Archaea</taxon>
        <taxon>Nitrososphaerota</taxon>
        <taxon>Nitrososphaeria</taxon>
        <taxon>Nitrososphaerales</taxon>
        <taxon>Nitrososphaeraceae</taxon>
        <taxon>Candidatus Nitrosocosmicus</taxon>
    </lineage>
</organism>
<comment type="caution">
    <text evidence="1">The sequence shown here is derived from an EMBL/GenBank/DDBJ whole genome shotgun (WGS) entry which is preliminary data.</text>
</comment>
<evidence type="ECO:0000313" key="2">
    <source>
        <dbReference type="Proteomes" id="UP000315289"/>
    </source>
</evidence>
<dbReference type="AlphaFoldDB" id="A0A557SVT2"/>
<accession>A0A557SVT2</accession>
<proteinExistence type="predicted"/>
<name>A0A557SVT2_9ARCH</name>
<gene>
    <name evidence="1" type="ORF">NARC_60101</name>
</gene>
<keyword evidence="2" id="KW-1185">Reference proteome</keyword>
<dbReference type="Proteomes" id="UP000315289">
    <property type="component" value="Unassembled WGS sequence"/>
</dbReference>
<sequence>MNLTKAQKEGSMKVVTAFVILMVFSSIAYSQTALAFSLDSIKIKDLHNLPGFNILKEFKGEAGSNKEFDTIAVYNNVTFAGNPADPIHTLEVSCPQDTKVTGGGFDYNPKGKFDDQNQYGDVKVHESSPANNGWRITIDLIERNIFPVEVSVVATCGKLVDPL</sequence>
<protein>
    <submittedName>
        <fullName evidence="1">Uncharacterized protein</fullName>
    </submittedName>
</protein>